<evidence type="ECO:0000313" key="2">
    <source>
        <dbReference type="Proteomes" id="UP000528322"/>
    </source>
</evidence>
<sequence>MPLKTHVPARLKFIKADEIEYPWKFADRQKLDALATQVSDASGIVLVQRGLITDTTTANIAIYSDKQWLTPRIPLLPGTTRARFIHEGWLQEADITPDMFMAASRLALMNALIGFRELNLSKKIITHN</sequence>
<keyword evidence="1" id="KW-0808">Transferase</keyword>
<dbReference type="Gene3D" id="3.20.10.10">
    <property type="entry name" value="D-amino Acid Aminotransferase, subunit A, domain 2"/>
    <property type="match status" value="1"/>
</dbReference>
<name>A0A7W8DGR2_9BACT</name>
<reference evidence="1 2" key="1">
    <citation type="submission" date="2020-08" db="EMBL/GenBank/DDBJ databases">
        <title>Genomic Encyclopedia of Type Strains, Phase IV (KMG-IV): sequencing the most valuable type-strain genomes for metagenomic binning, comparative biology and taxonomic classification.</title>
        <authorList>
            <person name="Goeker M."/>
        </authorList>
    </citation>
    <scope>NUCLEOTIDE SEQUENCE [LARGE SCALE GENOMIC DNA]</scope>
    <source>
        <strain evidence="1 2">DSM 22071</strain>
    </source>
</reference>
<keyword evidence="1" id="KW-0032">Aminotransferase</keyword>
<dbReference type="Pfam" id="PF01063">
    <property type="entry name" value="Aminotran_4"/>
    <property type="match status" value="1"/>
</dbReference>
<keyword evidence="1" id="KW-0456">Lyase</keyword>
<gene>
    <name evidence="1" type="ORF">HNR37_001003</name>
</gene>
<dbReference type="InterPro" id="IPR036038">
    <property type="entry name" value="Aminotransferase-like"/>
</dbReference>
<dbReference type="GO" id="GO:0008483">
    <property type="term" value="F:transaminase activity"/>
    <property type="evidence" value="ECO:0007669"/>
    <property type="project" value="UniProtKB-KW"/>
</dbReference>
<comment type="caution">
    <text evidence="1">The sequence shown here is derived from an EMBL/GenBank/DDBJ whole genome shotgun (WGS) entry which is preliminary data.</text>
</comment>
<dbReference type="EMBL" id="JACHID010000005">
    <property type="protein sequence ID" value="MBB5021690.1"/>
    <property type="molecule type" value="Genomic_DNA"/>
</dbReference>
<dbReference type="Proteomes" id="UP000528322">
    <property type="component" value="Unassembled WGS sequence"/>
</dbReference>
<keyword evidence="2" id="KW-1185">Reference proteome</keyword>
<dbReference type="InterPro" id="IPR001544">
    <property type="entry name" value="Aminotrans_IV"/>
</dbReference>
<dbReference type="SUPFAM" id="SSF56752">
    <property type="entry name" value="D-aminoacid aminotransferase-like PLP-dependent enzymes"/>
    <property type="match status" value="1"/>
</dbReference>
<dbReference type="InterPro" id="IPR043132">
    <property type="entry name" value="BCAT-like_C"/>
</dbReference>
<evidence type="ECO:0000313" key="1">
    <source>
        <dbReference type="EMBL" id="MBB5021690.1"/>
    </source>
</evidence>
<dbReference type="GO" id="GO:0016829">
    <property type="term" value="F:lyase activity"/>
    <property type="evidence" value="ECO:0007669"/>
    <property type="project" value="UniProtKB-KW"/>
</dbReference>
<accession>A0A7W8DGR2</accession>
<dbReference type="AlphaFoldDB" id="A0A7W8DGR2"/>
<proteinExistence type="predicted"/>
<protein>
    <submittedName>
        <fullName evidence="1">Branched-subunit amino acid aminotransferase/4-amino-4-deoxychorismate lyase</fullName>
    </submittedName>
</protein>
<organism evidence="1 2">
    <name type="scientific">Desulfurispira natronophila</name>
    <dbReference type="NCBI Taxonomy" id="682562"/>
    <lineage>
        <taxon>Bacteria</taxon>
        <taxon>Pseudomonadati</taxon>
        <taxon>Chrysiogenota</taxon>
        <taxon>Chrysiogenia</taxon>
        <taxon>Chrysiogenales</taxon>
        <taxon>Chrysiogenaceae</taxon>
        <taxon>Desulfurispira</taxon>
    </lineage>
</organism>
<dbReference type="RefSeq" id="WP_183730846.1">
    <property type="nucleotide sequence ID" value="NZ_JACHID010000005.1"/>
</dbReference>